<evidence type="ECO:0000313" key="3">
    <source>
        <dbReference type="EMBL" id="OCA81324.1"/>
    </source>
</evidence>
<dbReference type="AlphaFoldDB" id="A0A1B9ABV7"/>
<dbReference type="PANTHER" id="PTHR11820:SF114">
    <property type="entry name" value="4-HYDROXYPHENYLACETATE CATABOLISM PROTEIN"/>
    <property type="match status" value="1"/>
</dbReference>
<evidence type="ECO:0000313" key="4">
    <source>
        <dbReference type="Proteomes" id="UP000092578"/>
    </source>
</evidence>
<name>A0A1B9ABV7_9BACI</name>
<dbReference type="NCBIfam" id="TIGR02303">
    <property type="entry name" value="HpaG-C-term"/>
    <property type="match status" value="1"/>
</dbReference>
<dbReference type="Proteomes" id="UP000092578">
    <property type="component" value="Unassembled WGS sequence"/>
</dbReference>
<proteinExistence type="predicted"/>
<reference evidence="4" key="1">
    <citation type="submission" date="2016-05" db="EMBL/GenBank/DDBJ databases">
        <authorList>
            <person name="Liu B."/>
            <person name="Wang J."/>
            <person name="Zhu Y."/>
            <person name="Liu G."/>
            <person name="Chen Q."/>
            <person name="Chen Z."/>
            <person name="Lan J."/>
            <person name="Che J."/>
            <person name="Ge C."/>
            <person name="Shi H."/>
            <person name="Pan Z."/>
            <person name="Liu X."/>
        </authorList>
    </citation>
    <scope>NUCLEOTIDE SEQUENCE [LARGE SCALE GENOMIC DNA]</scope>
    <source>
        <strain evidence="4">FJAT-27215</strain>
    </source>
</reference>
<keyword evidence="1" id="KW-0479">Metal-binding</keyword>
<organism evidence="3 4">
    <name type="scientific">Pseudobacillus wudalianchiensis</name>
    <dbReference type="NCBI Taxonomy" id="1743143"/>
    <lineage>
        <taxon>Bacteria</taxon>
        <taxon>Bacillati</taxon>
        <taxon>Bacillota</taxon>
        <taxon>Bacilli</taxon>
        <taxon>Bacillales</taxon>
        <taxon>Bacillaceae</taxon>
        <taxon>Pseudobacillus</taxon>
    </lineage>
</organism>
<dbReference type="GO" id="GO:0046872">
    <property type="term" value="F:metal ion binding"/>
    <property type="evidence" value="ECO:0007669"/>
    <property type="project" value="UniProtKB-KW"/>
</dbReference>
<dbReference type="Gene3D" id="3.90.850.10">
    <property type="entry name" value="Fumarylacetoacetase-like, C-terminal domain"/>
    <property type="match status" value="1"/>
</dbReference>
<gene>
    <name evidence="3" type="ORF">A8F95_16330</name>
</gene>
<dbReference type="GO" id="GO:1901023">
    <property type="term" value="P:4-hydroxyphenylacetate catabolic process"/>
    <property type="evidence" value="ECO:0007669"/>
    <property type="project" value="InterPro"/>
</dbReference>
<dbReference type="InterPro" id="IPR011234">
    <property type="entry name" value="Fumarylacetoacetase-like_C"/>
</dbReference>
<dbReference type="GO" id="GO:0018800">
    <property type="term" value="F:5-oxopent-3-ene-1,2,5-tricarboxylate decarboxylase activity"/>
    <property type="evidence" value="ECO:0007669"/>
    <property type="project" value="InterPro"/>
</dbReference>
<dbReference type="InterPro" id="IPR036663">
    <property type="entry name" value="Fumarylacetoacetase_C_sf"/>
</dbReference>
<dbReference type="PANTHER" id="PTHR11820">
    <property type="entry name" value="ACYLPYRUVASE"/>
    <property type="match status" value="1"/>
</dbReference>
<sequence length="264" mass="29701">MKRAKVAYAGAIHEAVEKDGRLQLNDGRIVEEQNVVWLPPVEPRTVFALGLNYADHAAELSFKAPEEPLVFLKGPNTFIGHRGQTRRPADVDYMHYECELAVVIGRPARNVKREEAYEYVSGYTVANDYAIRDYLENYYRPNLRVKNRDTCTPIGPWFVDKAAVQDPMNLTLRTYVNGELTQEGNTKDMVFDIPYLIEYLSSFMTLNEGDIILTGTPKGSVDTKVGDEVITEIEGIGRLVNTIVGDETFGIKETSKKVTSQQTT</sequence>
<dbReference type="SUPFAM" id="SSF56529">
    <property type="entry name" value="FAH"/>
    <property type="match status" value="1"/>
</dbReference>
<protein>
    <submittedName>
        <fullName evidence="3">2-hydroxyhepta-2,4-diene-1,7-dioate isomerase</fullName>
    </submittedName>
</protein>
<dbReference type="RefSeq" id="WP_065412152.1">
    <property type="nucleotide sequence ID" value="NZ_MAYT01000031.1"/>
</dbReference>
<feature type="domain" description="Fumarylacetoacetase-like C-terminal" evidence="2">
    <location>
        <begin position="45"/>
        <end position="244"/>
    </location>
</feature>
<keyword evidence="3" id="KW-0413">Isomerase</keyword>
<evidence type="ECO:0000256" key="1">
    <source>
        <dbReference type="ARBA" id="ARBA00022723"/>
    </source>
</evidence>
<evidence type="ECO:0000259" key="2">
    <source>
        <dbReference type="Pfam" id="PF01557"/>
    </source>
</evidence>
<accession>A0A1B9ABV7</accession>
<comment type="caution">
    <text evidence="3">The sequence shown here is derived from an EMBL/GenBank/DDBJ whole genome shotgun (WGS) entry which is preliminary data.</text>
</comment>
<keyword evidence="4" id="KW-1185">Reference proteome</keyword>
<dbReference type="FunFam" id="3.90.850.10:FF:000002">
    <property type="entry name" value="2-hydroxyhepta-2,4-diene-1,7-dioate isomerase"/>
    <property type="match status" value="1"/>
</dbReference>
<dbReference type="Pfam" id="PF01557">
    <property type="entry name" value="FAA_hydrolase"/>
    <property type="match status" value="1"/>
</dbReference>
<dbReference type="GO" id="GO:0008704">
    <property type="term" value="F:5-carboxymethyl-2-hydroxymuconate delta-isomerase activity"/>
    <property type="evidence" value="ECO:0007669"/>
    <property type="project" value="InterPro"/>
</dbReference>
<dbReference type="EMBL" id="MAYT01000031">
    <property type="protein sequence ID" value="OCA81324.1"/>
    <property type="molecule type" value="Genomic_DNA"/>
</dbReference>
<dbReference type="InterPro" id="IPR012684">
    <property type="entry name" value="HPA_isomer/decarb_C"/>
</dbReference>